<evidence type="ECO:0000313" key="2">
    <source>
        <dbReference type="EMBL" id="KAF7305732.1"/>
    </source>
</evidence>
<dbReference type="EMBL" id="JACAZE010000009">
    <property type="protein sequence ID" value="KAF7305732.1"/>
    <property type="molecule type" value="Genomic_DNA"/>
</dbReference>
<name>A0A8H6W5L3_MYCCL</name>
<accession>A0A8H6W5L3</accession>
<organism evidence="2 3">
    <name type="scientific">Mycena chlorophos</name>
    <name type="common">Agaric fungus</name>
    <name type="synonym">Agaricus chlorophos</name>
    <dbReference type="NCBI Taxonomy" id="658473"/>
    <lineage>
        <taxon>Eukaryota</taxon>
        <taxon>Fungi</taxon>
        <taxon>Dikarya</taxon>
        <taxon>Basidiomycota</taxon>
        <taxon>Agaricomycotina</taxon>
        <taxon>Agaricomycetes</taxon>
        <taxon>Agaricomycetidae</taxon>
        <taxon>Agaricales</taxon>
        <taxon>Marasmiineae</taxon>
        <taxon>Mycenaceae</taxon>
        <taxon>Mycena</taxon>
    </lineage>
</organism>
<protein>
    <submittedName>
        <fullName evidence="2">Uncharacterized protein</fullName>
    </submittedName>
</protein>
<proteinExistence type="predicted"/>
<evidence type="ECO:0000313" key="3">
    <source>
        <dbReference type="Proteomes" id="UP000613580"/>
    </source>
</evidence>
<keyword evidence="3" id="KW-1185">Reference proteome</keyword>
<comment type="caution">
    <text evidence="2">The sequence shown here is derived from an EMBL/GenBank/DDBJ whole genome shotgun (WGS) entry which is preliminary data.</text>
</comment>
<sequence length="431" mass="48128">MPFAHCLSLQRFFPKDSVHNLDFVVFVLVLARYRGNRATGAWATAAADTRTSAYRTSSLNQSTKTRSSPHTFLVRPHRVGRRHVRVGRTMLQLRSRGECSSASPSTLQPSNTPLSPSRTTQHGPFSGALPVLPCAGSPTLEPTHLRPYCYCTVGRALYAFESGTCFSKLSRSTSKPPPASSSIAVVVRSRSNESCLDQTARECVRYPPRPVDDDNHRFYLRNVVPLLVSVDEYDLRLELVQLRCAKKLRNIRKHHSSSIHRVKHLHTWSPSRRAPSVPRIRHNIDPILHSTLLRVVSDGVMVLWPPGVTFERTPGSFREVCICLSKLGSSSAASSSEITSRFTHSSVPRAERIQAKPTAKPDIVFPSLLHWALVVDGLIYELLKDEENNNTIVFNRRKYDPKVDAEYWVACVGKTDFTDDGLVAVGEHISA</sequence>
<feature type="region of interest" description="Disordered" evidence="1">
    <location>
        <begin position="94"/>
        <end position="122"/>
    </location>
</feature>
<gene>
    <name evidence="2" type="ORF">HMN09_00726500</name>
</gene>
<evidence type="ECO:0000256" key="1">
    <source>
        <dbReference type="SAM" id="MobiDB-lite"/>
    </source>
</evidence>
<dbReference type="Proteomes" id="UP000613580">
    <property type="component" value="Unassembled WGS sequence"/>
</dbReference>
<reference evidence="2" key="1">
    <citation type="submission" date="2020-05" db="EMBL/GenBank/DDBJ databases">
        <title>Mycena genomes resolve the evolution of fungal bioluminescence.</title>
        <authorList>
            <person name="Tsai I.J."/>
        </authorList>
    </citation>
    <scope>NUCLEOTIDE SEQUENCE</scope>
    <source>
        <strain evidence="2">110903Hualien_Pintung</strain>
    </source>
</reference>
<dbReference type="AlphaFoldDB" id="A0A8H6W5L3"/>
<feature type="compositionally biased region" description="Polar residues" evidence="1">
    <location>
        <begin position="98"/>
        <end position="122"/>
    </location>
</feature>